<gene>
    <name evidence="1" type="ORF">AB0C36_00390</name>
</gene>
<comment type="caution">
    <text evidence="1">The sequence shown here is derived from an EMBL/GenBank/DDBJ whole genome shotgun (WGS) entry which is preliminary data.</text>
</comment>
<proteinExistence type="predicted"/>
<protein>
    <submittedName>
        <fullName evidence="1">Uncharacterized protein</fullName>
    </submittedName>
</protein>
<accession>A0ABV3D8E5</accession>
<reference evidence="1 2" key="1">
    <citation type="submission" date="2024-06" db="EMBL/GenBank/DDBJ databases">
        <title>The Natural Products Discovery Center: Release of the First 8490 Sequenced Strains for Exploring Actinobacteria Biosynthetic Diversity.</title>
        <authorList>
            <person name="Kalkreuter E."/>
            <person name="Kautsar S.A."/>
            <person name="Yang D."/>
            <person name="Bader C.D."/>
            <person name="Teijaro C.N."/>
            <person name="Fluegel L."/>
            <person name="Davis C.M."/>
            <person name="Simpson J.R."/>
            <person name="Lauterbach L."/>
            <person name="Steele A.D."/>
            <person name="Gui C."/>
            <person name="Meng S."/>
            <person name="Li G."/>
            <person name="Viehrig K."/>
            <person name="Ye F."/>
            <person name="Su P."/>
            <person name="Kiefer A.F."/>
            <person name="Nichols A."/>
            <person name="Cepeda A.J."/>
            <person name="Yan W."/>
            <person name="Fan B."/>
            <person name="Jiang Y."/>
            <person name="Adhikari A."/>
            <person name="Zheng C.-J."/>
            <person name="Schuster L."/>
            <person name="Cowan T.M."/>
            <person name="Smanski M.J."/>
            <person name="Chevrette M.G."/>
            <person name="De Carvalho L.P.S."/>
            <person name="Shen B."/>
        </authorList>
    </citation>
    <scope>NUCLEOTIDE SEQUENCE [LARGE SCALE GENOMIC DNA]</scope>
    <source>
        <strain evidence="1 2">NPDC048946</strain>
    </source>
</reference>
<dbReference type="RefSeq" id="WP_358346969.1">
    <property type="nucleotide sequence ID" value="NZ_JBEZFP010000001.1"/>
</dbReference>
<sequence length="165" mass="18206">MTDDITRAADKLAKLRAQADKLAAPLADAEAALLAAEVAEAARRAEHTAEYSRNVVRTYRQRADDTVESGDKALGRFRELLAAEPWFAAFVEYRAARYKKGVIHTAAQSAQRVLGEEVTVSDVRWYEPPLLDMVVRLAEDQASAIAADYAEHLDAERNAYVEGTV</sequence>
<organism evidence="1 2">
    <name type="scientific">Streptodolium elevatio</name>
    <dbReference type="NCBI Taxonomy" id="3157996"/>
    <lineage>
        <taxon>Bacteria</taxon>
        <taxon>Bacillati</taxon>
        <taxon>Actinomycetota</taxon>
        <taxon>Actinomycetes</taxon>
        <taxon>Kitasatosporales</taxon>
        <taxon>Streptomycetaceae</taxon>
        <taxon>Streptodolium</taxon>
    </lineage>
</organism>
<dbReference type="EMBL" id="JBEZFP010000001">
    <property type="protein sequence ID" value="MEU8131946.1"/>
    <property type="molecule type" value="Genomic_DNA"/>
</dbReference>
<dbReference type="Proteomes" id="UP001551482">
    <property type="component" value="Unassembled WGS sequence"/>
</dbReference>
<keyword evidence="2" id="KW-1185">Reference proteome</keyword>
<evidence type="ECO:0000313" key="1">
    <source>
        <dbReference type="EMBL" id="MEU8131946.1"/>
    </source>
</evidence>
<evidence type="ECO:0000313" key="2">
    <source>
        <dbReference type="Proteomes" id="UP001551482"/>
    </source>
</evidence>
<name>A0ABV3D8E5_9ACTN</name>